<dbReference type="Proteomes" id="UP001215280">
    <property type="component" value="Unassembled WGS sequence"/>
</dbReference>
<reference evidence="3" key="1">
    <citation type="submission" date="2023-03" db="EMBL/GenBank/DDBJ databases">
        <title>Massive genome expansion in bonnet fungi (Mycena s.s.) driven by repeated elements and novel gene families across ecological guilds.</title>
        <authorList>
            <consortium name="Lawrence Berkeley National Laboratory"/>
            <person name="Harder C.B."/>
            <person name="Miyauchi S."/>
            <person name="Viragh M."/>
            <person name="Kuo A."/>
            <person name="Thoen E."/>
            <person name="Andreopoulos B."/>
            <person name="Lu D."/>
            <person name="Skrede I."/>
            <person name="Drula E."/>
            <person name="Henrissat B."/>
            <person name="Morin E."/>
            <person name="Kohler A."/>
            <person name="Barry K."/>
            <person name="LaButti K."/>
            <person name="Morin E."/>
            <person name="Salamov A."/>
            <person name="Lipzen A."/>
            <person name="Mereny Z."/>
            <person name="Hegedus B."/>
            <person name="Baldrian P."/>
            <person name="Stursova M."/>
            <person name="Weitz H."/>
            <person name="Taylor A."/>
            <person name="Grigoriev I.V."/>
            <person name="Nagy L.G."/>
            <person name="Martin F."/>
            <person name="Kauserud H."/>
        </authorList>
    </citation>
    <scope>NUCLEOTIDE SEQUENCE</scope>
    <source>
        <strain evidence="3">CBHHK188m</strain>
    </source>
</reference>
<dbReference type="EMBL" id="JARJLG010000089">
    <property type="protein sequence ID" value="KAJ7748466.1"/>
    <property type="molecule type" value="Genomic_DNA"/>
</dbReference>
<keyword evidence="4" id="KW-1185">Reference proteome</keyword>
<proteinExistence type="predicted"/>
<dbReference type="GO" id="GO:0003676">
    <property type="term" value="F:nucleic acid binding"/>
    <property type="evidence" value="ECO:0007669"/>
    <property type="project" value="InterPro"/>
</dbReference>
<gene>
    <name evidence="3" type="ORF">DFH07DRAFT_747279</name>
</gene>
<dbReference type="Pfam" id="PF21762">
    <property type="entry name" value="DEDDh_C"/>
    <property type="match status" value="1"/>
</dbReference>
<dbReference type="InterPro" id="IPR048519">
    <property type="entry name" value="Gfd2/YDR514C-like_C"/>
</dbReference>
<dbReference type="InterPro" id="IPR036397">
    <property type="entry name" value="RNaseH_sf"/>
</dbReference>
<dbReference type="GO" id="GO:0005634">
    <property type="term" value="C:nucleus"/>
    <property type="evidence" value="ECO:0007669"/>
    <property type="project" value="TreeGrafter"/>
</dbReference>
<evidence type="ECO:0000256" key="1">
    <source>
        <dbReference type="SAM" id="MobiDB-lite"/>
    </source>
</evidence>
<dbReference type="SUPFAM" id="SSF53098">
    <property type="entry name" value="Ribonuclease H-like"/>
    <property type="match status" value="1"/>
</dbReference>
<feature type="domain" description="Gfd2/YDR514C-like C-terminal" evidence="2">
    <location>
        <begin position="147"/>
        <end position="325"/>
    </location>
</feature>
<dbReference type="Gene3D" id="3.30.420.10">
    <property type="entry name" value="Ribonuclease H-like superfamily/Ribonuclease H"/>
    <property type="match status" value="1"/>
</dbReference>
<feature type="region of interest" description="Disordered" evidence="1">
    <location>
        <begin position="359"/>
        <end position="382"/>
    </location>
</feature>
<organism evidence="3 4">
    <name type="scientific">Mycena maculata</name>
    <dbReference type="NCBI Taxonomy" id="230809"/>
    <lineage>
        <taxon>Eukaryota</taxon>
        <taxon>Fungi</taxon>
        <taxon>Dikarya</taxon>
        <taxon>Basidiomycota</taxon>
        <taxon>Agaricomycotina</taxon>
        <taxon>Agaricomycetes</taxon>
        <taxon>Agaricomycetidae</taxon>
        <taxon>Agaricales</taxon>
        <taxon>Marasmiineae</taxon>
        <taxon>Mycenaceae</taxon>
        <taxon>Mycena</taxon>
    </lineage>
</organism>
<dbReference type="InterPro" id="IPR012337">
    <property type="entry name" value="RNaseH-like_sf"/>
</dbReference>
<dbReference type="AlphaFoldDB" id="A0AAD7IQM4"/>
<evidence type="ECO:0000313" key="4">
    <source>
        <dbReference type="Proteomes" id="UP001215280"/>
    </source>
</evidence>
<comment type="caution">
    <text evidence="3">The sequence shown here is derived from an EMBL/GenBank/DDBJ whole genome shotgun (WGS) entry which is preliminary data.</text>
</comment>
<sequence length="382" mass="43022">MFQGISGHLETKAETRRLGADALIHPQNPIHVEGVDGIYTFLGMFHNGESRYFFSSAQIDYIRYWLNAMNLTSDIIPLPHSDCFVPKEELSTVAPAVHPDKKTLRKAVDKVKKVSNRLVQGVNVSLLARRTAFERVRKFWTTKVGAWCALDFEEWTGDHRVVTEFGYSLLHWKDGVEVKDFKHFTVWEARAMRNGQYVPENREHYNFGTSEEIKKAKLKAKIATLLSELRGHGPIFLVFHDPRGDLETLQRLEAPISGAVSELPDSIPSEGLFIVDTAALFAALMGEGQRTFKLQQVCNQLGIETEWLHNAGNDAFYTLLALREMAEGGPLDTQKEARWPTRKGMETALTVQLLEERPGLSSDEEDDMIGGGYSTTTGILKQ</sequence>
<name>A0AAD7IQM4_9AGAR</name>
<evidence type="ECO:0000259" key="2">
    <source>
        <dbReference type="Pfam" id="PF21762"/>
    </source>
</evidence>
<accession>A0AAD7IQM4</accession>
<dbReference type="InterPro" id="IPR040151">
    <property type="entry name" value="Gfd2/YDR514C-like"/>
</dbReference>
<dbReference type="PANTHER" id="PTHR28083:SF1">
    <property type="entry name" value="GOOD FOR FULL DBP5 ACTIVITY PROTEIN 2"/>
    <property type="match status" value="1"/>
</dbReference>
<protein>
    <recommendedName>
        <fullName evidence="2">Gfd2/YDR514C-like C-terminal domain-containing protein</fullName>
    </recommendedName>
</protein>
<evidence type="ECO:0000313" key="3">
    <source>
        <dbReference type="EMBL" id="KAJ7748466.1"/>
    </source>
</evidence>
<dbReference type="PANTHER" id="PTHR28083">
    <property type="entry name" value="GOOD FOR FULL DBP5 ACTIVITY PROTEIN 2"/>
    <property type="match status" value="1"/>
</dbReference>